<organism evidence="3 4">
    <name type="scientific">Pseudooceanicola sediminis</name>
    <dbReference type="NCBI Taxonomy" id="2211117"/>
    <lineage>
        <taxon>Bacteria</taxon>
        <taxon>Pseudomonadati</taxon>
        <taxon>Pseudomonadota</taxon>
        <taxon>Alphaproteobacteria</taxon>
        <taxon>Rhodobacterales</taxon>
        <taxon>Paracoccaceae</taxon>
        <taxon>Pseudooceanicola</taxon>
    </lineage>
</organism>
<dbReference type="PANTHER" id="PTHR23028">
    <property type="entry name" value="ACETYLTRANSFERASE"/>
    <property type="match status" value="1"/>
</dbReference>
<evidence type="ECO:0000259" key="2">
    <source>
        <dbReference type="Pfam" id="PF01757"/>
    </source>
</evidence>
<feature type="transmembrane region" description="Helical" evidence="1">
    <location>
        <begin position="154"/>
        <end position="169"/>
    </location>
</feature>
<dbReference type="Pfam" id="PF01757">
    <property type="entry name" value="Acyl_transf_3"/>
    <property type="match status" value="1"/>
</dbReference>
<feature type="transmembrane region" description="Helical" evidence="1">
    <location>
        <begin position="239"/>
        <end position="256"/>
    </location>
</feature>
<proteinExistence type="predicted"/>
<feature type="transmembrane region" description="Helical" evidence="1">
    <location>
        <begin position="21"/>
        <end position="41"/>
    </location>
</feature>
<feature type="transmembrane region" description="Helical" evidence="1">
    <location>
        <begin position="294"/>
        <end position="312"/>
    </location>
</feature>
<sequence length="372" mass="41386">MPRDGKLLGKPEHETSASVPALILTAILRGIAILLAVGWHVNHVDTGMAWLNLLLWPGARFGWAGVDLFFVLSGFLVGRLIFREIDRTGTLDLRRFFLRRVLRLWPVLYLFLIAMAFSGAAPLREFFWQIALHIQNYADVSVATHSWSLAVEEHFYLIFALGLTVLFAFKKQVTLLPGIFVGIIVLSPVLRGLGFWLGADFVQLQQQTHYRLDGISAGALLAYLTVFKPDVFKRVHQQKVLQVLGLIAGVIFVSMVSKNTPAGAIIGYSMAALGGTSALLLLHQSGIERHLPRLCFALSFVGLISYPLYLWHVPVVRILEIGLHGKIPVWALVVLQYSLSILFSYVVTRVLERPMMALRDKIMPTGHASVSA</sequence>
<feature type="transmembrane region" description="Helical" evidence="1">
    <location>
        <begin position="176"/>
        <end position="197"/>
    </location>
</feature>
<keyword evidence="1" id="KW-0812">Transmembrane</keyword>
<evidence type="ECO:0000256" key="1">
    <source>
        <dbReference type="SAM" id="Phobius"/>
    </source>
</evidence>
<dbReference type="InterPro" id="IPR050879">
    <property type="entry name" value="Acyltransferase_3"/>
</dbReference>
<dbReference type="GO" id="GO:0016747">
    <property type="term" value="F:acyltransferase activity, transferring groups other than amino-acyl groups"/>
    <property type="evidence" value="ECO:0007669"/>
    <property type="project" value="InterPro"/>
</dbReference>
<dbReference type="GO" id="GO:0016020">
    <property type="term" value="C:membrane"/>
    <property type="evidence" value="ECO:0007669"/>
    <property type="project" value="TreeGrafter"/>
</dbReference>
<dbReference type="InterPro" id="IPR002656">
    <property type="entry name" value="Acyl_transf_3_dom"/>
</dbReference>
<dbReference type="PANTHER" id="PTHR23028:SF53">
    <property type="entry name" value="ACYL_TRANSF_3 DOMAIN-CONTAINING PROTEIN"/>
    <property type="match status" value="1"/>
</dbReference>
<feature type="transmembrane region" description="Helical" evidence="1">
    <location>
        <begin position="61"/>
        <end position="82"/>
    </location>
</feature>
<name>A0A399IVH9_9RHOB</name>
<evidence type="ECO:0000313" key="4">
    <source>
        <dbReference type="Proteomes" id="UP000265848"/>
    </source>
</evidence>
<comment type="caution">
    <text evidence="3">The sequence shown here is derived from an EMBL/GenBank/DDBJ whole genome shotgun (WGS) entry which is preliminary data.</text>
</comment>
<feature type="transmembrane region" description="Helical" evidence="1">
    <location>
        <begin position="327"/>
        <end position="351"/>
    </location>
</feature>
<keyword evidence="4" id="KW-1185">Reference proteome</keyword>
<accession>A0A399IVH9</accession>
<dbReference type="EMBL" id="QWJJ01000021">
    <property type="protein sequence ID" value="RII37133.1"/>
    <property type="molecule type" value="Genomic_DNA"/>
</dbReference>
<feature type="domain" description="Acyltransferase 3" evidence="2">
    <location>
        <begin position="27"/>
        <end position="348"/>
    </location>
</feature>
<keyword evidence="3" id="KW-0808">Transferase</keyword>
<dbReference type="AlphaFoldDB" id="A0A399IVH9"/>
<feature type="transmembrane region" description="Helical" evidence="1">
    <location>
        <begin position="209"/>
        <end position="227"/>
    </location>
</feature>
<reference evidence="3 4" key="1">
    <citation type="submission" date="2018-08" db="EMBL/GenBank/DDBJ databases">
        <title>Pseudooceanicola sediminis CY03 in the family Rhodobacteracea.</title>
        <authorList>
            <person name="Zhang Y.-J."/>
        </authorList>
    </citation>
    <scope>NUCLEOTIDE SEQUENCE [LARGE SCALE GENOMIC DNA]</scope>
    <source>
        <strain evidence="3 4">CY03</strain>
    </source>
</reference>
<gene>
    <name evidence="3" type="ORF">DL237_18800</name>
</gene>
<feature type="transmembrane region" description="Helical" evidence="1">
    <location>
        <begin position="262"/>
        <end position="282"/>
    </location>
</feature>
<keyword evidence="1" id="KW-1133">Transmembrane helix</keyword>
<dbReference type="RefSeq" id="WP_119400590.1">
    <property type="nucleotide sequence ID" value="NZ_QWJJ01000021.1"/>
</dbReference>
<keyword evidence="1" id="KW-0472">Membrane</keyword>
<feature type="transmembrane region" description="Helical" evidence="1">
    <location>
        <begin position="102"/>
        <end position="123"/>
    </location>
</feature>
<protein>
    <submittedName>
        <fullName evidence="3">Acyltransferase</fullName>
    </submittedName>
</protein>
<dbReference type="Proteomes" id="UP000265848">
    <property type="component" value="Unassembled WGS sequence"/>
</dbReference>
<evidence type="ECO:0000313" key="3">
    <source>
        <dbReference type="EMBL" id="RII37133.1"/>
    </source>
</evidence>
<dbReference type="GO" id="GO:0000271">
    <property type="term" value="P:polysaccharide biosynthetic process"/>
    <property type="evidence" value="ECO:0007669"/>
    <property type="project" value="TreeGrafter"/>
</dbReference>
<keyword evidence="3" id="KW-0012">Acyltransferase</keyword>